<feature type="region of interest" description="Disordered" evidence="4">
    <location>
        <begin position="1110"/>
        <end position="1173"/>
    </location>
</feature>
<dbReference type="InterPro" id="IPR036770">
    <property type="entry name" value="Ankyrin_rpt-contain_sf"/>
</dbReference>
<evidence type="ECO:0000313" key="6">
    <source>
        <dbReference type="EMBL" id="KAL3883749.1"/>
    </source>
</evidence>
<dbReference type="Pfam" id="PF12796">
    <property type="entry name" value="Ank_2"/>
    <property type="match status" value="1"/>
</dbReference>
<feature type="repeat" description="RCC1" evidence="3">
    <location>
        <begin position="248"/>
        <end position="302"/>
    </location>
</feature>
<dbReference type="PROSITE" id="PS50297">
    <property type="entry name" value="ANK_REP_REGION"/>
    <property type="match status" value="2"/>
</dbReference>
<reference evidence="6 7" key="1">
    <citation type="submission" date="2024-11" db="EMBL/GenBank/DDBJ databases">
        <title>Chromosome-level genome assembly of the freshwater bivalve Anodonta woodiana.</title>
        <authorList>
            <person name="Chen X."/>
        </authorList>
    </citation>
    <scope>NUCLEOTIDE SEQUENCE [LARGE SCALE GENOMIC DNA]</scope>
    <source>
        <strain evidence="6">MN2024</strain>
        <tissue evidence="6">Gills</tissue>
    </source>
</reference>
<feature type="region of interest" description="Disordered" evidence="4">
    <location>
        <begin position="1067"/>
        <end position="1089"/>
    </location>
</feature>
<dbReference type="PROSITE" id="PS50012">
    <property type="entry name" value="RCC1_3"/>
    <property type="match status" value="3"/>
</dbReference>
<dbReference type="EMBL" id="JBJQND010000003">
    <property type="protein sequence ID" value="KAL3883749.1"/>
    <property type="molecule type" value="Genomic_DNA"/>
</dbReference>
<sequence>MPGFDPECGPKCRSRKHAQEFNAAISKCTLKELKAFSRLCYNAAQYSDSCGRSALHVAAACGKTDIVEWLLKEKNGDVTAKDIESGWTALHRALFYGQLATVRLLVQNNSDLYTRDHEGLGPLDLIMKDQPPRISYSQSDPSEIFTWGDNSNFTLGHSTENRRCGPEPVDEFRKLGISIRQVVMCKYHTVFLSTAGQVYTCGHGQGGRLCHGDEATCLVPKLVETIRNEKCKQVAAARDHTVLLMEGNIVYSCGLNDCHQLGQFPAPDKSLVPKQVYAKVFKGKSILGVCTGRFHTVIYTSDAVFTFGINAGQLGHPKIKADWKISQPRQVSALNLKDVLIVSVCCSNAATVCLIGQGDIFVLHEYQCRKIASKWYEIKNIQVSGGHLDHTDSEILREKEGSELVIGLLNTSGKVFLWRATNQTLRRAHWTIRRQLFVSYFKLTETNLAIITEKGEAFLGLLSNKKNSVNKDALYSSKEQSNDDFGMITLMDLLLKDEVEDVQVVRIANVNRGTYITADSKGRNFAVLQSLPNCSLTDVPMVCHSEMICNFRVLLEEADEFDNIHDVILQCKGKNWPAHRFILQSRSAYFNNLFQKDTYNEKEIANVSLSNVHPQIFEQALAYMYTDSCELLNIGSKFEMREIESETEEIFHMDLDDPDSSLHMSNSSKGGKKMSAFEVHQKMKALNKGFQKEKGKHNADFKSPVRMLQEVANRFGIKGLSKKADCVRYSGGVIVSTGKQLQQPVLKFDKHRFRDSRMDVYDVSIQSSDGIIFPCHKCVLVARLEYFHSMLASGWMETSASAALTLPIPGEILEILLDYLYTDEAPLVTGCGNAELLCNILVVADQMLVGRLKEICEVALAGLITIKNAAELLEFSCVYNASQLKATCQQFISLNLSTILEARALDVLSDEVLSDLTTYYRNSIPRMSSRIITPYNVGPDKAFLESLADQDEDQSTTGTSELSIPKKPKTKRKRQKSRSVFEEGDKGSRSIHTKTERQVSVSSDVCLKSDEDLTELMDSLSTSPIEDLPLENVNTNAVHIPMKQKVAPIKLCNGQTLKGAYSPISPTQAWSPKSPVSSMSPQIPKGSLCMKSPTEAVSFKDIMEEEKQFLSPEMKGTGSEKKVKFSWKGVKKHQQKEQKQQQQQSKEEQDIRKNTSGQQLSNQSVKSTCPWGSKNQMVQSFRNLMTEEQQIFTTSPVKPRTPAVSSSPLPLSTGALSWGLPSTKIHVPKIEPKKSDQKSSDMARSPENPWQKSIHIAQSPPSISASSFSEIVKDEMELRDVLNKARKKPFGLIQMEEQAIQELRDHYKASLNFDEYITVERVPQAAATPLWTDERKKAK</sequence>
<dbReference type="InterPro" id="IPR002110">
    <property type="entry name" value="Ankyrin_rpt"/>
</dbReference>
<dbReference type="SUPFAM" id="SSF50985">
    <property type="entry name" value="RCC1/BLIP-II"/>
    <property type="match status" value="1"/>
</dbReference>
<dbReference type="Proteomes" id="UP001634394">
    <property type="component" value="Unassembled WGS sequence"/>
</dbReference>
<feature type="compositionally biased region" description="Basic and acidic residues" evidence="4">
    <location>
        <begin position="1232"/>
        <end position="1241"/>
    </location>
</feature>
<feature type="region of interest" description="Disordered" evidence="4">
    <location>
        <begin position="1232"/>
        <end position="1261"/>
    </location>
</feature>
<dbReference type="SUPFAM" id="SSF48403">
    <property type="entry name" value="Ankyrin repeat"/>
    <property type="match status" value="1"/>
</dbReference>
<feature type="repeat" description="ANK" evidence="2">
    <location>
        <begin position="50"/>
        <end position="83"/>
    </location>
</feature>
<keyword evidence="2" id="KW-0040">ANK repeat</keyword>
<dbReference type="InterPro" id="IPR051625">
    <property type="entry name" value="Signaling_Regulatory_Domain"/>
</dbReference>
<dbReference type="PROSITE" id="PS50097">
    <property type="entry name" value="BTB"/>
    <property type="match status" value="2"/>
</dbReference>
<accession>A0ABD3XBV0</accession>
<evidence type="ECO:0000256" key="1">
    <source>
        <dbReference type="ARBA" id="ARBA00022737"/>
    </source>
</evidence>
<feature type="repeat" description="RCC1" evidence="3">
    <location>
        <begin position="142"/>
        <end position="195"/>
    </location>
</feature>
<dbReference type="Pfam" id="PF00651">
    <property type="entry name" value="BTB"/>
    <property type="match status" value="2"/>
</dbReference>
<dbReference type="Pfam" id="PF00415">
    <property type="entry name" value="RCC1"/>
    <property type="match status" value="3"/>
</dbReference>
<evidence type="ECO:0000313" key="7">
    <source>
        <dbReference type="Proteomes" id="UP001634394"/>
    </source>
</evidence>
<dbReference type="SUPFAM" id="SSF54695">
    <property type="entry name" value="POZ domain"/>
    <property type="match status" value="2"/>
</dbReference>
<dbReference type="PANTHER" id="PTHR22872">
    <property type="entry name" value="BTK-BINDING PROTEIN-RELATED"/>
    <property type="match status" value="1"/>
</dbReference>
<dbReference type="SMART" id="SM00248">
    <property type="entry name" value="ANK"/>
    <property type="match status" value="2"/>
</dbReference>
<keyword evidence="1" id="KW-0677">Repeat</keyword>
<feature type="compositionally biased region" description="Basic and acidic residues" evidence="4">
    <location>
        <begin position="1135"/>
        <end position="1153"/>
    </location>
</feature>
<dbReference type="PANTHER" id="PTHR22872:SF2">
    <property type="entry name" value="INHIBITOR OF BRUTON TYROSINE KINASE"/>
    <property type="match status" value="1"/>
</dbReference>
<protein>
    <recommendedName>
        <fullName evidence="5">BTB domain-containing protein</fullName>
    </recommendedName>
</protein>
<feature type="region of interest" description="Disordered" evidence="4">
    <location>
        <begin position="949"/>
        <end position="1001"/>
    </location>
</feature>
<dbReference type="Gene3D" id="2.130.10.30">
    <property type="entry name" value="Regulator of chromosome condensation 1/beta-lactamase-inhibitor protein II"/>
    <property type="match status" value="1"/>
</dbReference>
<dbReference type="InterPro" id="IPR009091">
    <property type="entry name" value="RCC1/BLIP-II"/>
</dbReference>
<dbReference type="Gene3D" id="1.25.40.20">
    <property type="entry name" value="Ankyrin repeat-containing domain"/>
    <property type="match status" value="1"/>
</dbReference>
<dbReference type="CDD" id="cd18500">
    <property type="entry name" value="BACK_IBtk"/>
    <property type="match status" value="1"/>
</dbReference>
<organism evidence="6 7">
    <name type="scientific">Sinanodonta woodiana</name>
    <name type="common">Chinese pond mussel</name>
    <name type="synonym">Anodonta woodiana</name>
    <dbReference type="NCBI Taxonomy" id="1069815"/>
    <lineage>
        <taxon>Eukaryota</taxon>
        <taxon>Metazoa</taxon>
        <taxon>Spiralia</taxon>
        <taxon>Lophotrochozoa</taxon>
        <taxon>Mollusca</taxon>
        <taxon>Bivalvia</taxon>
        <taxon>Autobranchia</taxon>
        <taxon>Heteroconchia</taxon>
        <taxon>Palaeoheterodonta</taxon>
        <taxon>Unionida</taxon>
        <taxon>Unionoidea</taxon>
        <taxon>Unionidae</taxon>
        <taxon>Unioninae</taxon>
        <taxon>Sinanodonta</taxon>
    </lineage>
</organism>
<evidence type="ECO:0000256" key="4">
    <source>
        <dbReference type="SAM" id="MobiDB-lite"/>
    </source>
</evidence>
<feature type="compositionally biased region" description="Polar residues" evidence="4">
    <location>
        <begin position="1154"/>
        <end position="1167"/>
    </location>
</feature>
<feature type="compositionally biased region" description="Basic and acidic residues" evidence="4">
    <location>
        <begin position="979"/>
        <end position="997"/>
    </location>
</feature>
<dbReference type="PROSITE" id="PS50088">
    <property type="entry name" value="ANK_REPEAT"/>
    <property type="match status" value="2"/>
</dbReference>
<evidence type="ECO:0000259" key="5">
    <source>
        <dbReference type="PROSITE" id="PS50097"/>
    </source>
</evidence>
<feature type="compositionally biased region" description="Basic residues" evidence="4">
    <location>
        <begin position="966"/>
        <end position="977"/>
    </location>
</feature>
<feature type="compositionally biased region" description="Polar residues" evidence="4">
    <location>
        <begin position="1067"/>
        <end position="1081"/>
    </location>
</feature>
<dbReference type="InterPro" id="IPR011333">
    <property type="entry name" value="SKP1/BTB/POZ_sf"/>
</dbReference>
<dbReference type="InterPro" id="IPR000408">
    <property type="entry name" value="Reg_chr_condens"/>
</dbReference>
<feature type="domain" description="BTB" evidence="5">
    <location>
        <begin position="565"/>
        <end position="633"/>
    </location>
</feature>
<feature type="domain" description="BTB" evidence="5">
    <location>
        <begin position="761"/>
        <end position="829"/>
    </location>
</feature>
<evidence type="ECO:0000256" key="2">
    <source>
        <dbReference type="PROSITE-ProRule" id="PRU00023"/>
    </source>
</evidence>
<keyword evidence="7" id="KW-1185">Reference proteome</keyword>
<dbReference type="Gene3D" id="3.30.710.10">
    <property type="entry name" value="Potassium Channel Kv1.1, Chain A"/>
    <property type="match status" value="2"/>
</dbReference>
<evidence type="ECO:0000256" key="3">
    <source>
        <dbReference type="PROSITE-ProRule" id="PRU00235"/>
    </source>
</evidence>
<dbReference type="CDD" id="cd18302">
    <property type="entry name" value="BTB2_POZ_IBtk"/>
    <property type="match status" value="1"/>
</dbReference>
<dbReference type="SMART" id="SM00225">
    <property type="entry name" value="BTB"/>
    <property type="match status" value="2"/>
</dbReference>
<feature type="repeat" description="RCC1" evidence="3">
    <location>
        <begin position="196"/>
        <end position="247"/>
    </location>
</feature>
<comment type="caution">
    <text evidence="6">The sequence shown here is derived from an EMBL/GenBank/DDBJ whole genome shotgun (WGS) entry which is preliminary data.</text>
</comment>
<name>A0ABD3XBV0_SINWO</name>
<dbReference type="Gene3D" id="6.10.250.3030">
    <property type="match status" value="1"/>
</dbReference>
<proteinExistence type="predicted"/>
<feature type="repeat" description="ANK" evidence="2">
    <location>
        <begin position="85"/>
        <end position="117"/>
    </location>
</feature>
<dbReference type="InterPro" id="IPR000210">
    <property type="entry name" value="BTB/POZ_dom"/>
</dbReference>
<gene>
    <name evidence="6" type="ORF">ACJMK2_029983</name>
</gene>